<organism evidence="3 4">
    <name type="scientific">Branchiostoma lanceolatum</name>
    <name type="common">Common lancelet</name>
    <name type="synonym">Amphioxus lanceolatum</name>
    <dbReference type="NCBI Taxonomy" id="7740"/>
    <lineage>
        <taxon>Eukaryota</taxon>
        <taxon>Metazoa</taxon>
        <taxon>Chordata</taxon>
        <taxon>Cephalochordata</taxon>
        <taxon>Leptocardii</taxon>
        <taxon>Amphioxiformes</taxon>
        <taxon>Branchiostomatidae</taxon>
        <taxon>Branchiostoma</taxon>
    </lineage>
</organism>
<feature type="region of interest" description="Disordered" evidence="1">
    <location>
        <begin position="189"/>
        <end position="252"/>
    </location>
</feature>
<evidence type="ECO:0000256" key="1">
    <source>
        <dbReference type="SAM" id="MobiDB-lite"/>
    </source>
</evidence>
<protein>
    <submittedName>
        <fullName evidence="3">Hypp6762 protein</fullName>
    </submittedName>
</protein>
<feature type="region of interest" description="Disordered" evidence="1">
    <location>
        <begin position="138"/>
        <end position="174"/>
    </location>
</feature>
<sequence>MDAVCQLGGCPLLTRSDPGSENVVVAALQATFREHGDDDFAGSKSHQYGRSVHNQRIEAFWSYLKPRLTYWLEVFQGLVDEGEFEVGNFIQTTVSCLFCLKILISIKAIGTITGCRRTIVLRPNVLYFLPDRTDDSGYSSEDWEEAGGAADGEIAGGHKIKIDPSVPPKVHPPWRRPVSWIDPLKAELDKEPSTDQESGRTDGLGELPCSGQNDDVPTSPTCTEYDDVPTSPTCTEYDDVPTSPKCTEYDDIPTSLQHNKKADAGQAPDEQNEQLGAGRKFPARSYEGSEKTQEQGRPIASSPHWSRLCRQPDPDHVQDTTARFKATSGMAFTIMAVHLPGITPEAFQPDMVNTYTYEVLGGNHTRLALQHLRQEQPDNNCFKTHMAKVYCDLTDSLAKRIGMQHNDGNFHLPAGFKEQLYSFRAAAYAAAGYTDEASLTTVEPPRNEIKNHHLSFLKMKDSDEVQLEKLEKVMKGELDYRSGCKVSETDMEYKPVPTPC</sequence>
<gene>
    <name evidence="3" type="primary">Hypp6762</name>
    <name evidence="3" type="ORF">BLAG_LOCUS5779</name>
</gene>
<dbReference type="InterPro" id="IPR058913">
    <property type="entry name" value="Integrase_dom_put"/>
</dbReference>
<dbReference type="AlphaFoldDB" id="A0A8K0EAM1"/>
<feature type="compositionally biased region" description="Basic and acidic residues" evidence="1">
    <location>
        <begin position="189"/>
        <end position="200"/>
    </location>
</feature>
<dbReference type="Pfam" id="PF24764">
    <property type="entry name" value="rva_4"/>
    <property type="match status" value="1"/>
</dbReference>
<dbReference type="OrthoDB" id="5975453at2759"/>
<reference evidence="3" key="1">
    <citation type="submission" date="2022-01" db="EMBL/GenBank/DDBJ databases">
        <authorList>
            <person name="Braso-Vives M."/>
        </authorList>
    </citation>
    <scope>NUCLEOTIDE SEQUENCE</scope>
</reference>
<dbReference type="EMBL" id="OV696697">
    <property type="protein sequence ID" value="CAH1242489.1"/>
    <property type="molecule type" value="Genomic_DNA"/>
</dbReference>
<feature type="compositionally biased region" description="Polar residues" evidence="1">
    <location>
        <begin position="210"/>
        <end position="222"/>
    </location>
</feature>
<evidence type="ECO:0000313" key="3">
    <source>
        <dbReference type="EMBL" id="CAH1242489.1"/>
    </source>
</evidence>
<feature type="region of interest" description="Disordered" evidence="1">
    <location>
        <begin position="282"/>
        <end position="317"/>
    </location>
</feature>
<evidence type="ECO:0000259" key="2">
    <source>
        <dbReference type="Pfam" id="PF24764"/>
    </source>
</evidence>
<feature type="domain" description="Integrase core" evidence="2">
    <location>
        <begin position="7"/>
        <end position="92"/>
    </location>
</feature>
<accession>A0A8K0EAM1</accession>
<dbReference type="Proteomes" id="UP000838412">
    <property type="component" value="Chromosome 12"/>
</dbReference>
<proteinExistence type="predicted"/>
<dbReference type="PANTHER" id="PTHR46791">
    <property type="entry name" value="EXPRESSED PROTEIN"/>
    <property type="match status" value="1"/>
</dbReference>
<name>A0A8K0EAM1_BRALA</name>
<feature type="region of interest" description="Disordered" evidence="1">
    <location>
        <begin position="258"/>
        <end position="277"/>
    </location>
</feature>
<dbReference type="PANTHER" id="PTHR46791:SF13">
    <property type="entry name" value="CLR5 DOMAIN-CONTAINING PROTEIN"/>
    <property type="match status" value="1"/>
</dbReference>
<keyword evidence="4" id="KW-1185">Reference proteome</keyword>
<evidence type="ECO:0000313" key="4">
    <source>
        <dbReference type="Proteomes" id="UP000838412"/>
    </source>
</evidence>